<evidence type="ECO:0000256" key="1">
    <source>
        <dbReference type="ARBA" id="ARBA00004141"/>
    </source>
</evidence>
<gene>
    <name evidence="8" type="primary">LOC102587852</name>
</gene>
<keyword evidence="4" id="KW-1133">Transmembrane helix</keyword>
<comment type="similarity">
    <text evidence="6">Belongs to the major facilitator superfamily. Phosphate:H(+) symporter (TC 2.A.1.9) family.</text>
</comment>
<dbReference type="Proteomes" id="UP000011115">
    <property type="component" value="Unassembled WGS sequence"/>
</dbReference>
<keyword evidence="5" id="KW-0472">Membrane</keyword>
<evidence type="ECO:0000256" key="3">
    <source>
        <dbReference type="ARBA" id="ARBA00022692"/>
    </source>
</evidence>
<dbReference type="OrthoDB" id="8904098at2759"/>
<dbReference type="Pfam" id="PF00854">
    <property type="entry name" value="PTR2"/>
    <property type="match status" value="1"/>
</dbReference>
<dbReference type="AlphaFoldDB" id="M1ARP8"/>
<proteinExistence type="inferred from homology"/>
<dbReference type="GO" id="GO:0022857">
    <property type="term" value="F:transmembrane transporter activity"/>
    <property type="evidence" value="ECO:0007669"/>
    <property type="project" value="InterPro"/>
</dbReference>
<reference evidence="8" key="2">
    <citation type="submission" date="2015-06" db="UniProtKB">
        <authorList>
            <consortium name="EnsemblPlants"/>
        </authorList>
    </citation>
    <scope>IDENTIFICATION</scope>
    <source>
        <strain evidence="8">DM1-3 516 R44</strain>
    </source>
</reference>
<evidence type="ECO:0000256" key="4">
    <source>
        <dbReference type="ARBA" id="ARBA00022989"/>
    </source>
</evidence>
<dbReference type="HOGENOM" id="CLU_2350755_0_0_1"/>
<protein>
    <submittedName>
        <fullName evidence="8">Peptide transporter</fullName>
    </submittedName>
</protein>
<dbReference type="Gene3D" id="1.20.1250.20">
    <property type="entry name" value="MFS general substrate transporter like domains"/>
    <property type="match status" value="1"/>
</dbReference>
<evidence type="ECO:0000256" key="6">
    <source>
        <dbReference type="ARBA" id="ARBA00044504"/>
    </source>
</evidence>
<name>M1ARP8_SOLTU</name>
<feature type="compositionally biased region" description="Polar residues" evidence="7">
    <location>
        <begin position="87"/>
        <end position="97"/>
    </location>
</feature>
<accession>M1ARP8</accession>
<organism evidence="8 9">
    <name type="scientific">Solanum tuberosum</name>
    <name type="common">Potato</name>
    <dbReference type="NCBI Taxonomy" id="4113"/>
    <lineage>
        <taxon>Eukaryota</taxon>
        <taxon>Viridiplantae</taxon>
        <taxon>Streptophyta</taxon>
        <taxon>Embryophyta</taxon>
        <taxon>Tracheophyta</taxon>
        <taxon>Spermatophyta</taxon>
        <taxon>Magnoliopsida</taxon>
        <taxon>eudicotyledons</taxon>
        <taxon>Gunneridae</taxon>
        <taxon>Pentapetalae</taxon>
        <taxon>asterids</taxon>
        <taxon>lamiids</taxon>
        <taxon>Solanales</taxon>
        <taxon>Solanaceae</taxon>
        <taxon>Solanoideae</taxon>
        <taxon>Solaneae</taxon>
        <taxon>Solanum</taxon>
    </lineage>
</organism>
<feature type="region of interest" description="Disordered" evidence="7">
    <location>
        <begin position="77"/>
        <end position="97"/>
    </location>
</feature>
<evidence type="ECO:0000256" key="5">
    <source>
        <dbReference type="ARBA" id="ARBA00023136"/>
    </source>
</evidence>
<dbReference type="ExpressionAtlas" id="M1ARP8">
    <property type="expression patterns" value="baseline"/>
</dbReference>
<sequence>MSRVVRSLKPCESDLCDKRRNVHEPIFFLAIYLISIGTRGHKPSLESFGADQFDDENHYTIWYMCIASCNFFQKTRRDNEPEDHSQFQDSPQPQFMP</sequence>
<dbReference type="InterPro" id="IPR036259">
    <property type="entry name" value="MFS_trans_sf"/>
</dbReference>
<evidence type="ECO:0000313" key="8">
    <source>
        <dbReference type="EnsemblPlants" id="PGSC0003DMT400028791"/>
    </source>
</evidence>
<evidence type="ECO:0000256" key="7">
    <source>
        <dbReference type="SAM" id="MobiDB-lite"/>
    </source>
</evidence>
<dbReference type="InterPro" id="IPR000109">
    <property type="entry name" value="POT_fam"/>
</dbReference>
<feature type="compositionally biased region" description="Basic and acidic residues" evidence="7">
    <location>
        <begin position="77"/>
        <end position="86"/>
    </location>
</feature>
<keyword evidence="9" id="KW-1185">Reference proteome</keyword>
<dbReference type="PANTHER" id="PTHR11654">
    <property type="entry name" value="OLIGOPEPTIDE TRANSPORTER-RELATED"/>
    <property type="match status" value="1"/>
</dbReference>
<reference evidence="9" key="1">
    <citation type="journal article" date="2011" name="Nature">
        <title>Genome sequence and analysis of the tuber crop potato.</title>
        <authorList>
            <consortium name="The Potato Genome Sequencing Consortium"/>
        </authorList>
    </citation>
    <scope>NUCLEOTIDE SEQUENCE [LARGE SCALE GENOMIC DNA]</scope>
    <source>
        <strain evidence="9">cv. DM1-3 516 R44</strain>
    </source>
</reference>
<comment type="similarity">
    <text evidence="2">Belongs to the major facilitator superfamily. Proton-dependent oligopeptide transporter (POT/PTR) (TC 2.A.17) family.</text>
</comment>
<evidence type="ECO:0000313" key="9">
    <source>
        <dbReference type="Proteomes" id="UP000011115"/>
    </source>
</evidence>
<keyword evidence="3" id="KW-0812">Transmembrane</keyword>
<dbReference type="EnsemblPlants" id="PGSC0003DMT400028791">
    <property type="protein sequence ID" value="PGSC0003DMT400028791"/>
    <property type="gene ID" value="PGSC0003DMG400011083"/>
</dbReference>
<dbReference type="Gramene" id="PGSC0003DMT400028791">
    <property type="protein sequence ID" value="PGSC0003DMT400028791"/>
    <property type="gene ID" value="PGSC0003DMG400011083"/>
</dbReference>
<comment type="subcellular location">
    <subcellularLocation>
        <location evidence="1">Membrane</location>
        <topology evidence="1">Multi-pass membrane protein</topology>
    </subcellularLocation>
</comment>
<evidence type="ECO:0000256" key="2">
    <source>
        <dbReference type="ARBA" id="ARBA00005982"/>
    </source>
</evidence>
<dbReference type="GO" id="GO:0016020">
    <property type="term" value="C:membrane"/>
    <property type="evidence" value="ECO:0007669"/>
    <property type="project" value="UniProtKB-SubCell"/>
</dbReference>